<sequence length="50" mass="5616">MNGQPTSTKPRQRTTVKGRNDLITDMLSTQCPLIRIRAATDIMFQSIDPP</sequence>
<proteinExistence type="predicted"/>
<accession>A0A1R3IVJ2</accession>
<dbReference type="Proteomes" id="UP000187203">
    <property type="component" value="Unassembled WGS sequence"/>
</dbReference>
<keyword evidence="2" id="KW-1185">Reference proteome</keyword>
<protein>
    <submittedName>
        <fullName evidence="1">Uncharacterized protein</fullName>
    </submittedName>
</protein>
<comment type="caution">
    <text evidence="1">The sequence shown here is derived from an EMBL/GenBank/DDBJ whole genome shotgun (WGS) entry which is preliminary data.</text>
</comment>
<name>A0A1R3IVJ2_9ROSI</name>
<organism evidence="1 2">
    <name type="scientific">Corchorus olitorius</name>
    <dbReference type="NCBI Taxonomy" id="93759"/>
    <lineage>
        <taxon>Eukaryota</taxon>
        <taxon>Viridiplantae</taxon>
        <taxon>Streptophyta</taxon>
        <taxon>Embryophyta</taxon>
        <taxon>Tracheophyta</taxon>
        <taxon>Spermatophyta</taxon>
        <taxon>Magnoliopsida</taxon>
        <taxon>eudicotyledons</taxon>
        <taxon>Gunneridae</taxon>
        <taxon>Pentapetalae</taxon>
        <taxon>rosids</taxon>
        <taxon>malvids</taxon>
        <taxon>Malvales</taxon>
        <taxon>Malvaceae</taxon>
        <taxon>Grewioideae</taxon>
        <taxon>Apeibeae</taxon>
        <taxon>Corchorus</taxon>
    </lineage>
</organism>
<dbReference type="EMBL" id="AWUE01017549">
    <property type="protein sequence ID" value="OMO86597.1"/>
    <property type="molecule type" value="Genomic_DNA"/>
</dbReference>
<evidence type="ECO:0000313" key="1">
    <source>
        <dbReference type="EMBL" id="OMO86597.1"/>
    </source>
</evidence>
<evidence type="ECO:0000313" key="2">
    <source>
        <dbReference type="Proteomes" id="UP000187203"/>
    </source>
</evidence>
<reference evidence="2" key="1">
    <citation type="submission" date="2013-09" db="EMBL/GenBank/DDBJ databases">
        <title>Corchorus olitorius genome sequencing.</title>
        <authorList>
            <person name="Alam M."/>
            <person name="Haque M.S."/>
            <person name="Islam M.S."/>
            <person name="Emdad E.M."/>
            <person name="Islam M.M."/>
            <person name="Ahmed B."/>
            <person name="Halim A."/>
            <person name="Hossen Q.M.M."/>
            <person name="Hossain M.Z."/>
            <person name="Ahmed R."/>
            <person name="Khan M.M."/>
            <person name="Islam R."/>
            <person name="Rashid M.M."/>
            <person name="Khan S.A."/>
            <person name="Rahman M.S."/>
            <person name="Alam M."/>
            <person name="Yahiya A.S."/>
            <person name="Khan M.S."/>
            <person name="Azam M.S."/>
            <person name="Haque T."/>
            <person name="Lashkar M.Z.H."/>
            <person name="Akhand A.I."/>
            <person name="Morshed G."/>
            <person name="Roy S."/>
            <person name="Uddin K.S."/>
            <person name="Rabeya T."/>
            <person name="Hossain A.S."/>
            <person name="Chowdhury A."/>
            <person name="Snigdha A.R."/>
            <person name="Mortoza M.S."/>
            <person name="Matin S.A."/>
            <person name="Hoque S.M.E."/>
            <person name="Islam M.K."/>
            <person name="Roy D.K."/>
            <person name="Haider R."/>
            <person name="Moosa M.M."/>
            <person name="Elias S.M."/>
            <person name="Hasan A.M."/>
            <person name="Jahan S."/>
            <person name="Shafiuddin M."/>
            <person name="Mahmood N."/>
            <person name="Shommy N.S."/>
        </authorList>
    </citation>
    <scope>NUCLEOTIDE SEQUENCE [LARGE SCALE GENOMIC DNA]</scope>
    <source>
        <strain evidence="2">cv. O-4</strain>
    </source>
</reference>
<gene>
    <name evidence="1" type="ORF">COLO4_21053</name>
</gene>
<dbReference type="AlphaFoldDB" id="A0A1R3IVJ2"/>